<dbReference type="InterPro" id="IPR005162">
    <property type="entry name" value="Retrotrans_gag_dom"/>
</dbReference>
<dbReference type="PANTHER" id="PTHR37984:SF5">
    <property type="entry name" value="PROTEIN NYNRIN-LIKE"/>
    <property type="match status" value="1"/>
</dbReference>
<dbReference type="Pfam" id="PF17921">
    <property type="entry name" value="Integrase_H2C2"/>
    <property type="match status" value="1"/>
</dbReference>
<dbReference type="PROSITE" id="PS50994">
    <property type="entry name" value="INTEGRASE"/>
    <property type="match status" value="1"/>
</dbReference>
<evidence type="ECO:0000313" key="4">
    <source>
        <dbReference type="Proteomes" id="UP000198211"/>
    </source>
</evidence>
<dbReference type="SUPFAM" id="SSF56672">
    <property type="entry name" value="DNA/RNA polymerases"/>
    <property type="match status" value="1"/>
</dbReference>
<gene>
    <name evidence="3" type="ORF">PHMEG_00010794</name>
</gene>
<dbReference type="InterPro" id="IPR001584">
    <property type="entry name" value="Integrase_cat-core"/>
</dbReference>
<proteinExistence type="predicted"/>
<dbReference type="EMBL" id="NBNE01001103">
    <property type="protein sequence ID" value="OWZ15545.1"/>
    <property type="molecule type" value="Genomic_DNA"/>
</dbReference>
<feature type="non-terminal residue" evidence="3">
    <location>
        <position position="1139"/>
    </location>
</feature>
<keyword evidence="4" id="KW-1185">Reference proteome</keyword>
<sequence length="1139" mass="129566">MTPITERFVSFDDWADYSDAKEDDKVDYLEEKALVSELLEGAVVSVGHSAEVKTRNLGEELEEVTGPAVDSDDDGSDRAKSSSAAGKATSPSTGLRPPINGDTPEAKKVIGKASELMKSKSNWMRRIGPTLDHQTVWMSLGGEQVVPIDSTSTRQVVQDTVMLLRAMGCEPQRFPADAALDDWAPADAGTALRKWKKKLRTAFGTLVKSNENSQGVFGSKGSLYMHDSHMVTPRSVSRQERVVKENEGYRNMSEKSMQWLCQFIYDTHTPPNDWCMAFELSLQDGASHWYRQLPRKTRRTWKLLSDGFTKYYCSKFNQSAKARYYSAKREDKEHVCNYLNRLNGYTRNAGVQFENGGRESKDHVEHFFDTCDARGLEERLCHVRVKDIHDLEDMINDILKRRDLCVLKKNGVDIRMCIDYRLVNSFIELSNYPLPLIDDLLIGFEQPMWFMSLGMASGFWAIRTTERAKRISAFVCLFGHFQWIRMSFGLKNAPLIYQEIINNCLWGFVRLPPEEEKMVDADVLEFLGLDPTERDPLCEDLEALLYRLRYWNISVSFPKSEFGKLTIPYVSHEISAEGIRAIPKIAKSVQELPFPTTLKGVQSFLGSLHYYHKFIEDFAVVAAALHEVTEEQIKAGRDLSRAKESFEILKRKVVSPPLLRHPDRNKPFMIIPHANLTLDEDATAYSARTNTTVETQSGPGSAPLPIPVRVMAAVTRSRAHEDPSRINSMVPLGSQTERWRRIKVHQAGNPHLRDLKEFLKDSLRQDMLHYAHEDFQGGHQDITRTHEKLRSNFYWYDMYADVEAFVKECVDCAGGNGRPPNQGPTPENIEPTRPYEIGSMNFVTHLSESARGSTFILLFQDMFSGYVMCKPMSLTTAQEVAEADEERVFQRIRASSMVRHDQDPRFMGEVSRCFTELLGSRQQATLGYKSQAYGQQKRSAQTVIRSVRAYVAEADQSDWDDHAERLMCALNASFDATRLHTPFYLVDDWDVQGTVLAMLGPKPSGVVERTVWNGDENFSETTAMHRLTDDFRVRLKVSDTGYRVNPWVHISQLKLRALFPKRPTIQLEASDEDDLDAALLPEDSWEADNANDEYEVEEILDLRSPLSQTNSDFQATTRIPHRVEGLRRAILGAIISVEL</sequence>
<dbReference type="SUPFAM" id="SSF53098">
    <property type="entry name" value="Ribonuclease H-like"/>
    <property type="match status" value="1"/>
</dbReference>
<dbReference type="Pfam" id="PF03732">
    <property type="entry name" value="Retrotrans_gag"/>
    <property type="match status" value="1"/>
</dbReference>
<organism evidence="3 4">
    <name type="scientific">Phytophthora megakarya</name>
    <dbReference type="NCBI Taxonomy" id="4795"/>
    <lineage>
        <taxon>Eukaryota</taxon>
        <taxon>Sar</taxon>
        <taxon>Stramenopiles</taxon>
        <taxon>Oomycota</taxon>
        <taxon>Peronosporomycetes</taxon>
        <taxon>Peronosporales</taxon>
        <taxon>Peronosporaceae</taxon>
        <taxon>Phytophthora</taxon>
    </lineage>
</organism>
<dbReference type="CDD" id="cd01647">
    <property type="entry name" value="RT_LTR"/>
    <property type="match status" value="1"/>
</dbReference>
<protein>
    <recommendedName>
        <fullName evidence="2">Integrase catalytic domain-containing protein</fullName>
    </recommendedName>
</protein>
<dbReference type="Pfam" id="PF00078">
    <property type="entry name" value="RVT_1"/>
    <property type="match status" value="1"/>
</dbReference>
<dbReference type="InterPro" id="IPR012337">
    <property type="entry name" value="RNaseH-like_sf"/>
</dbReference>
<dbReference type="AlphaFoldDB" id="A0A225WD40"/>
<comment type="caution">
    <text evidence="3">The sequence shown here is derived from an EMBL/GenBank/DDBJ whole genome shotgun (WGS) entry which is preliminary data.</text>
</comment>
<dbReference type="Gene3D" id="1.10.340.70">
    <property type="match status" value="1"/>
</dbReference>
<dbReference type="InterPro" id="IPR043128">
    <property type="entry name" value="Rev_trsase/Diguanyl_cyclase"/>
</dbReference>
<dbReference type="Proteomes" id="UP000198211">
    <property type="component" value="Unassembled WGS sequence"/>
</dbReference>
<evidence type="ECO:0000313" key="3">
    <source>
        <dbReference type="EMBL" id="OWZ15545.1"/>
    </source>
</evidence>
<dbReference type="InterPro" id="IPR050951">
    <property type="entry name" value="Retrovirus_Pol_polyprotein"/>
</dbReference>
<dbReference type="InterPro" id="IPR043502">
    <property type="entry name" value="DNA/RNA_pol_sf"/>
</dbReference>
<dbReference type="InterPro" id="IPR000477">
    <property type="entry name" value="RT_dom"/>
</dbReference>
<dbReference type="Gene3D" id="3.30.420.10">
    <property type="entry name" value="Ribonuclease H-like superfamily/Ribonuclease H"/>
    <property type="match status" value="1"/>
</dbReference>
<dbReference type="GO" id="GO:0003676">
    <property type="term" value="F:nucleic acid binding"/>
    <property type="evidence" value="ECO:0007669"/>
    <property type="project" value="InterPro"/>
</dbReference>
<dbReference type="PANTHER" id="PTHR37984">
    <property type="entry name" value="PROTEIN CBG26694"/>
    <property type="match status" value="1"/>
</dbReference>
<feature type="region of interest" description="Disordered" evidence="1">
    <location>
        <begin position="49"/>
        <end position="105"/>
    </location>
</feature>
<name>A0A225WD40_9STRA</name>
<dbReference type="InterPro" id="IPR041588">
    <property type="entry name" value="Integrase_H2C2"/>
</dbReference>
<dbReference type="GO" id="GO:0015074">
    <property type="term" value="P:DNA integration"/>
    <property type="evidence" value="ECO:0007669"/>
    <property type="project" value="InterPro"/>
</dbReference>
<evidence type="ECO:0000259" key="2">
    <source>
        <dbReference type="PROSITE" id="PS50994"/>
    </source>
</evidence>
<accession>A0A225WD40</accession>
<dbReference type="Gene3D" id="3.10.10.10">
    <property type="entry name" value="HIV Type 1 Reverse Transcriptase, subunit A, domain 1"/>
    <property type="match status" value="1"/>
</dbReference>
<dbReference type="Gene3D" id="3.30.70.270">
    <property type="match status" value="2"/>
</dbReference>
<feature type="domain" description="Integrase catalytic" evidence="2">
    <location>
        <begin position="830"/>
        <end position="990"/>
    </location>
</feature>
<dbReference type="InterPro" id="IPR036397">
    <property type="entry name" value="RNaseH_sf"/>
</dbReference>
<reference evidence="4" key="1">
    <citation type="submission" date="2017-03" db="EMBL/GenBank/DDBJ databases">
        <title>Phytopthora megakarya and P. palmivora, two closely related causual agents of cacao black pod achieved similar genome size and gene model numbers by different mechanisms.</title>
        <authorList>
            <person name="Ali S."/>
            <person name="Shao J."/>
            <person name="Larry D.J."/>
            <person name="Kronmiller B."/>
            <person name="Shen D."/>
            <person name="Strem M.D."/>
            <person name="Melnick R.L."/>
            <person name="Guiltinan M.J."/>
            <person name="Tyler B.M."/>
            <person name="Meinhardt L.W."/>
            <person name="Bailey B.A."/>
        </authorList>
    </citation>
    <scope>NUCLEOTIDE SEQUENCE [LARGE SCALE GENOMIC DNA]</scope>
    <source>
        <strain evidence="4">zdho120</strain>
    </source>
</reference>
<evidence type="ECO:0000256" key="1">
    <source>
        <dbReference type="SAM" id="MobiDB-lite"/>
    </source>
</evidence>
<feature type="compositionally biased region" description="Low complexity" evidence="1">
    <location>
        <begin position="81"/>
        <end position="94"/>
    </location>
</feature>